<feature type="compositionally biased region" description="Basic residues" evidence="1">
    <location>
        <begin position="42"/>
        <end position="51"/>
    </location>
</feature>
<keyword evidence="2" id="KW-0472">Membrane</keyword>
<sequence length="207" mass="22898">MPLNQQMMYDPTATTHLFLPPDLLVGPTADAPPSDGQGPRQHAARSHRRERRRVTWRHGSVRSWWMRCASLMLAAAAAVLVAMLSVLGGLVSYEPLRDAASPGVPQQLIDWWPLLIFGPWLVASLSILRAALHQRHALHSWAVVVFFSGLAIALCMSQVPRTPTNLAVAGLPPLSALLAFHQIVRQVTLINPPRHALPRRRPGRRRG</sequence>
<dbReference type="Proteomes" id="UP001183615">
    <property type="component" value="Unassembled WGS sequence"/>
</dbReference>
<feature type="transmembrane region" description="Helical" evidence="2">
    <location>
        <begin position="71"/>
        <end position="91"/>
    </location>
</feature>
<dbReference type="InterPro" id="IPR021235">
    <property type="entry name" value="DUF2637"/>
</dbReference>
<name>A0ABU2S367_9ACTN</name>
<evidence type="ECO:0000313" key="4">
    <source>
        <dbReference type="Proteomes" id="UP001183615"/>
    </source>
</evidence>
<dbReference type="EMBL" id="JAVREV010000005">
    <property type="protein sequence ID" value="MDT0443238.1"/>
    <property type="molecule type" value="Genomic_DNA"/>
</dbReference>
<feature type="transmembrane region" description="Helical" evidence="2">
    <location>
        <begin position="111"/>
        <end position="131"/>
    </location>
</feature>
<evidence type="ECO:0000256" key="1">
    <source>
        <dbReference type="SAM" id="MobiDB-lite"/>
    </source>
</evidence>
<organism evidence="3 4">
    <name type="scientific">Streptomyces johnsoniae</name>
    <dbReference type="NCBI Taxonomy" id="3075532"/>
    <lineage>
        <taxon>Bacteria</taxon>
        <taxon>Bacillati</taxon>
        <taxon>Actinomycetota</taxon>
        <taxon>Actinomycetes</taxon>
        <taxon>Kitasatosporales</taxon>
        <taxon>Streptomycetaceae</taxon>
        <taxon>Streptomyces</taxon>
    </lineage>
</organism>
<keyword evidence="2" id="KW-1133">Transmembrane helix</keyword>
<evidence type="ECO:0000256" key="2">
    <source>
        <dbReference type="SAM" id="Phobius"/>
    </source>
</evidence>
<dbReference type="RefSeq" id="WP_311617595.1">
    <property type="nucleotide sequence ID" value="NZ_JAVREV010000005.1"/>
</dbReference>
<evidence type="ECO:0000313" key="3">
    <source>
        <dbReference type="EMBL" id="MDT0443238.1"/>
    </source>
</evidence>
<gene>
    <name evidence="3" type="ORF">RM779_11610</name>
</gene>
<keyword evidence="4" id="KW-1185">Reference proteome</keyword>
<accession>A0ABU2S367</accession>
<comment type="caution">
    <text evidence="3">The sequence shown here is derived from an EMBL/GenBank/DDBJ whole genome shotgun (WGS) entry which is preliminary data.</text>
</comment>
<feature type="region of interest" description="Disordered" evidence="1">
    <location>
        <begin position="28"/>
        <end position="51"/>
    </location>
</feature>
<reference evidence="4" key="1">
    <citation type="submission" date="2023-07" db="EMBL/GenBank/DDBJ databases">
        <title>30 novel species of actinomycetes from the DSMZ collection.</title>
        <authorList>
            <person name="Nouioui I."/>
        </authorList>
    </citation>
    <scope>NUCLEOTIDE SEQUENCE [LARGE SCALE GENOMIC DNA]</scope>
    <source>
        <strain evidence="4">DSM 41886</strain>
    </source>
</reference>
<protein>
    <submittedName>
        <fullName evidence="3">DUF2637 domain-containing protein</fullName>
    </submittedName>
</protein>
<keyword evidence="2" id="KW-0812">Transmembrane</keyword>
<dbReference type="Pfam" id="PF10935">
    <property type="entry name" value="DUF2637"/>
    <property type="match status" value="1"/>
</dbReference>
<feature type="transmembrane region" description="Helical" evidence="2">
    <location>
        <begin position="138"/>
        <end position="159"/>
    </location>
</feature>
<proteinExistence type="predicted"/>